<dbReference type="EMBL" id="AMZY02000010">
    <property type="protein sequence ID" value="EMS33297.1"/>
    <property type="molecule type" value="Genomic_DNA"/>
</dbReference>
<comment type="caution">
    <text evidence="1">The sequence shown here is derived from an EMBL/GenBank/DDBJ whole genome shotgun (WGS) entry which is preliminary data.</text>
</comment>
<dbReference type="InParanoid" id="M7XXT1"/>
<reference evidence="1" key="1">
    <citation type="submission" date="2013-01" db="EMBL/GenBank/DDBJ databases">
        <title>Genome assembly of Mariniradius saccharolyticus AK6.</title>
        <authorList>
            <person name="Vaidya B."/>
            <person name="Khatri I."/>
            <person name="Tanuku N.R.S."/>
            <person name="Subramanian S."/>
            <person name="Pinnaka A."/>
        </authorList>
    </citation>
    <scope>NUCLEOTIDE SEQUENCE [LARGE SCALE GENOMIC DNA]</scope>
    <source>
        <strain evidence="1">AK6</strain>
    </source>
</reference>
<organism evidence="1 2">
    <name type="scientific">Mariniradius saccharolyticus AK6</name>
    <dbReference type="NCBI Taxonomy" id="1239962"/>
    <lineage>
        <taxon>Bacteria</taxon>
        <taxon>Pseudomonadati</taxon>
        <taxon>Bacteroidota</taxon>
        <taxon>Cytophagia</taxon>
        <taxon>Cytophagales</taxon>
        <taxon>Cyclobacteriaceae</taxon>
        <taxon>Mariniradius</taxon>
    </lineage>
</organism>
<keyword evidence="2" id="KW-1185">Reference proteome</keyword>
<gene>
    <name evidence="1" type="ORF">C943_00575</name>
</gene>
<name>M7XXT1_9BACT</name>
<proteinExistence type="predicted"/>
<evidence type="ECO:0000313" key="1">
    <source>
        <dbReference type="EMBL" id="EMS33297.1"/>
    </source>
</evidence>
<accession>M7XXT1</accession>
<dbReference type="AlphaFoldDB" id="M7XXT1"/>
<sequence length="41" mass="5079">MKNIFQLLIWVENQVFFFPIFDQSLEYGFIFSDFLRKKIES</sequence>
<evidence type="ECO:0000313" key="2">
    <source>
        <dbReference type="Proteomes" id="UP000010953"/>
    </source>
</evidence>
<dbReference type="Proteomes" id="UP000010953">
    <property type="component" value="Unassembled WGS sequence"/>
</dbReference>
<protein>
    <submittedName>
        <fullName evidence="1">Uncharacterized protein</fullName>
    </submittedName>
</protein>